<keyword evidence="6" id="KW-0472">Membrane</keyword>
<dbReference type="Proteomes" id="UP000006727">
    <property type="component" value="Chromosome 18"/>
</dbReference>
<keyword evidence="10" id="KW-1185">Reference proteome</keyword>
<feature type="transmembrane region" description="Helical" evidence="6">
    <location>
        <begin position="552"/>
        <end position="576"/>
    </location>
</feature>
<evidence type="ECO:0000259" key="7">
    <source>
        <dbReference type="PROSITE" id="PS50011"/>
    </source>
</evidence>
<evidence type="ECO:0000313" key="8">
    <source>
        <dbReference type="EMBL" id="PNR34848.1"/>
    </source>
</evidence>
<evidence type="ECO:0000256" key="1">
    <source>
        <dbReference type="ARBA" id="ARBA00022679"/>
    </source>
</evidence>
<evidence type="ECO:0000256" key="3">
    <source>
        <dbReference type="ARBA" id="ARBA00022777"/>
    </source>
</evidence>
<dbReference type="GO" id="GO:0007165">
    <property type="term" value="P:signal transduction"/>
    <property type="evidence" value="ECO:0000318"/>
    <property type="project" value="GO_Central"/>
</dbReference>
<dbReference type="GO" id="GO:0004672">
    <property type="term" value="F:protein kinase activity"/>
    <property type="evidence" value="ECO:0000318"/>
    <property type="project" value="GO_Central"/>
</dbReference>
<dbReference type="PANTHER" id="PTHR48011">
    <property type="entry name" value="CCR4-NOT TRANSCRIPTIONAL COMPLEX SUBUNIT CAF120-RELATED"/>
    <property type="match status" value="1"/>
</dbReference>
<dbReference type="STRING" id="3218.A0A2K1J000"/>
<gene>
    <name evidence="8" type="ORF">PHYPA_022746</name>
</gene>
<protein>
    <recommendedName>
        <fullName evidence="7">Protein kinase domain-containing protein</fullName>
    </recommendedName>
</protein>
<dbReference type="EnsemblPlants" id="Pp3c18_5000V3.1">
    <property type="protein sequence ID" value="Pp3c18_5000V3.1"/>
    <property type="gene ID" value="Pp3c18_5000"/>
</dbReference>
<dbReference type="InterPro" id="IPR000719">
    <property type="entry name" value="Prot_kinase_dom"/>
</dbReference>
<keyword evidence="1" id="KW-0808">Transferase</keyword>
<accession>A0A2K1J000</accession>
<dbReference type="InterPro" id="IPR052751">
    <property type="entry name" value="Plant_MAPKKK"/>
</dbReference>
<evidence type="ECO:0000256" key="6">
    <source>
        <dbReference type="SAM" id="Phobius"/>
    </source>
</evidence>
<dbReference type="EMBL" id="ABEU02000018">
    <property type="protein sequence ID" value="PNR34848.1"/>
    <property type="molecule type" value="Genomic_DNA"/>
</dbReference>
<evidence type="ECO:0000256" key="2">
    <source>
        <dbReference type="ARBA" id="ARBA00022741"/>
    </source>
</evidence>
<dbReference type="SMART" id="SM00220">
    <property type="entry name" value="S_TKc"/>
    <property type="match status" value="1"/>
</dbReference>
<dbReference type="Gramene" id="Pp3c18_5000V3.1">
    <property type="protein sequence ID" value="Pp3c18_5000V3.1"/>
    <property type="gene ID" value="Pp3c18_5000"/>
</dbReference>
<organism evidence="8">
    <name type="scientific">Physcomitrium patens</name>
    <name type="common">Spreading-leaved earth moss</name>
    <name type="synonym">Physcomitrella patens</name>
    <dbReference type="NCBI Taxonomy" id="3218"/>
    <lineage>
        <taxon>Eukaryota</taxon>
        <taxon>Viridiplantae</taxon>
        <taxon>Streptophyta</taxon>
        <taxon>Embryophyta</taxon>
        <taxon>Bryophyta</taxon>
        <taxon>Bryophytina</taxon>
        <taxon>Bryopsida</taxon>
        <taxon>Funariidae</taxon>
        <taxon>Funariales</taxon>
        <taxon>Funariaceae</taxon>
        <taxon>Physcomitrium</taxon>
    </lineage>
</organism>
<dbReference type="PROSITE" id="PS50011">
    <property type="entry name" value="PROTEIN_KINASE_DOM"/>
    <property type="match status" value="1"/>
</dbReference>
<dbReference type="FunCoup" id="A0A2K1J000">
    <property type="interactions" value="462"/>
</dbReference>
<dbReference type="PANTHER" id="PTHR48011:SF5">
    <property type="entry name" value="PROTEIN KINASE DOMAIN-CONTAINING PROTEIN"/>
    <property type="match status" value="1"/>
</dbReference>
<keyword evidence="6" id="KW-0812">Transmembrane</keyword>
<evidence type="ECO:0000313" key="9">
    <source>
        <dbReference type="EnsemblPlants" id="Pp3c18_5000V3.1"/>
    </source>
</evidence>
<reference evidence="8 10" key="1">
    <citation type="journal article" date="2008" name="Science">
        <title>The Physcomitrella genome reveals evolutionary insights into the conquest of land by plants.</title>
        <authorList>
            <person name="Rensing S."/>
            <person name="Lang D."/>
            <person name="Zimmer A."/>
            <person name="Terry A."/>
            <person name="Salamov A."/>
            <person name="Shapiro H."/>
            <person name="Nishiyama T."/>
            <person name="Perroud P.-F."/>
            <person name="Lindquist E."/>
            <person name="Kamisugi Y."/>
            <person name="Tanahashi T."/>
            <person name="Sakakibara K."/>
            <person name="Fujita T."/>
            <person name="Oishi K."/>
            <person name="Shin-I T."/>
            <person name="Kuroki Y."/>
            <person name="Toyoda A."/>
            <person name="Suzuki Y."/>
            <person name="Hashimoto A."/>
            <person name="Yamaguchi K."/>
            <person name="Sugano A."/>
            <person name="Kohara Y."/>
            <person name="Fujiyama A."/>
            <person name="Anterola A."/>
            <person name="Aoki S."/>
            <person name="Ashton N."/>
            <person name="Barbazuk W.B."/>
            <person name="Barker E."/>
            <person name="Bennetzen J."/>
            <person name="Bezanilla M."/>
            <person name="Blankenship R."/>
            <person name="Cho S.H."/>
            <person name="Dutcher S."/>
            <person name="Estelle M."/>
            <person name="Fawcett J.A."/>
            <person name="Gundlach H."/>
            <person name="Hanada K."/>
            <person name="Heyl A."/>
            <person name="Hicks K.A."/>
            <person name="Hugh J."/>
            <person name="Lohr M."/>
            <person name="Mayer K."/>
            <person name="Melkozernov A."/>
            <person name="Murata T."/>
            <person name="Nelson D."/>
            <person name="Pils B."/>
            <person name="Prigge M."/>
            <person name="Reiss B."/>
            <person name="Renner T."/>
            <person name="Rombauts S."/>
            <person name="Rushton P."/>
            <person name="Sanderfoot A."/>
            <person name="Schween G."/>
            <person name="Shiu S.-H."/>
            <person name="Stueber K."/>
            <person name="Theodoulou F.L."/>
            <person name="Tu H."/>
            <person name="Van de Peer Y."/>
            <person name="Verrier P.J."/>
            <person name="Waters E."/>
            <person name="Wood A."/>
            <person name="Yang L."/>
            <person name="Cove D."/>
            <person name="Cuming A."/>
            <person name="Hasebe M."/>
            <person name="Lucas S."/>
            <person name="Mishler D.B."/>
            <person name="Reski R."/>
            <person name="Grigoriev I."/>
            <person name="Quatrano R.S."/>
            <person name="Boore J.L."/>
        </authorList>
    </citation>
    <scope>NUCLEOTIDE SEQUENCE [LARGE SCALE GENOMIC DNA]</scope>
    <source>
        <strain evidence="9 10">cv. Gransden 2004</strain>
    </source>
</reference>
<keyword evidence="2 5" id="KW-0547">Nucleotide-binding</keyword>
<dbReference type="PaxDb" id="3218-PP1S17_36V6.1"/>
<dbReference type="CDD" id="cd06606">
    <property type="entry name" value="STKc_MAPKKK"/>
    <property type="match status" value="1"/>
</dbReference>
<dbReference type="InterPro" id="IPR017441">
    <property type="entry name" value="Protein_kinase_ATP_BS"/>
</dbReference>
<dbReference type="PROSITE" id="PS00107">
    <property type="entry name" value="PROTEIN_KINASE_ATP"/>
    <property type="match status" value="1"/>
</dbReference>
<proteinExistence type="predicted"/>
<dbReference type="AlphaFoldDB" id="A0A2K1J000"/>
<sequence length="605" mass="66310">MAGQSWIRGKLLGVGSFGSVNLAIDREDGEVFAVKSVQLNERDAGSEVALRAIENEIEILQKLDSRFVVKYLGNDWTDEGGQLMRNIFLEYMPEGCLTDFVKQFGSSLDEHLLRTYTRSIVEGIDYLHSQGIVHCDIKGKNILVGNGSVKLTDFGSAKRVDMEVEVAENDLVNCSAKVNGTPLWMAPEVVRQVEQGPASDIWSLGCTVVELASGRAPWGNLGGNHFAALYHIGCTDELPSVPTSLSAVAHDFLSHCFQRDPRRRWTSAQLLKHPFLTTRFVPASVAVKAPSSPISVTQFPDSDDSASFVNSVPTLAAAPSLIKRGLVSAQSPVEENWWSTPAGIPDSGPWIVVRSPKSSSSPPSFALSNWRTPVSAITPSAEASIEAHEDEDLGTAFDVLQTLSSPVLHISSSVESEAAASSDADEYPHIQIIANGENFCQSALSDADSSVVGTLDSKGANSPVSLLDLENFEVSSTKHAVLIPGNSLNLGLAALIGTINEYSEGVFQYSNAQILLYWYIRKLNTMLCGNCMFIFRCIVCACDNRLTASRCILFLFFCVFYFFFFFFFFFFVICFFHSLPTSKRKTSHVEISTKSALRRCVFYID</sequence>
<keyword evidence="3" id="KW-0418">Kinase</keyword>
<evidence type="ECO:0000256" key="5">
    <source>
        <dbReference type="PROSITE-ProRule" id="PRU10141"/>
    </source>
</evidence>
<dbReference type="InterPro" id="IPR011009">
    <property type="entry name" value="Kinase-like_dom_sf"/>
</dbReference>
<keyword evidence="4 5" id="KW-0067">ATP-binding</keyword>
<keyword evidence="6" id="KW-1133">Transmembrane helix</keyword>
<feature type="binding site" evidence="5">
    <location>
        <position position="35"/>
    </location>
    <ligand>
        <name>ATP</name>
        <dbReference type="ChEBI" id="CHEBI:30616"/>
    </ligand>
</feature>
<dbReference type="SUPFAM" id="SSF56112">
    <property type="entry name" value="Protein kinase-like (PK-like)"/>
    <property type="match status" value="1"/>
</dbReference>
<reference evidence="8 10" key="2">
    <citation type="journal article" date="2018" name="Plant J.">
        <title>The Physcomitrella patens chromosome-scale assembly reveals moss genome structure and evolution.</title>
        <authorList>
            <person name="Lang D."/>
            <person name="Ullrich K.K."/>
            <person name="Murat F."/>
            <person name="Fuchs J."/>
            <person name="Jenkins J."/>
            <person name="Haas F.B."/>
            <person name="Piednoel M."/>
            <person name="Gundlach H."/>
            <person name="Van Bel M."/>
            <person name="Meyberg R."/>
            <person name="Vives C."/>
            <person name="Morata J."/>
            <person name="Symeonidi A."/>
            <person name="Hiss M."/>
            <person name="Muchero W."/>
            <person name="Kamisugi Y."/>
            <person name="Saleh O."/>
            <person name="Blanc G."/>
            <person name="Decker E.L."/>
            <person name="van Gessel N."/>
            <person name="Grimwood J."/>
            <person name="Hayes R.D."/>
            <person name="Graham S.W."/>
            <person name="Gunter L.E."/>
            <person name="McDaniel S.F."/>
            <person name="Hoernstein S.N.W."/>
            <person name="Larsson A."/>
            <person name="Li F.W."/>
            <person name="Perroud P.F."/>
            <person name="Phillips J."/>
            <person name="Ranjan P."/>
            <person name="Rokshar D.S."/>
            <person name="Rothfels C.J."/>
            <person name="Schneider L."/>
            <person name="Shu S."/>
            <person name="Stevenson D.W."/>
            <person name="Thummler F."/>
            <person name="Tillich M."/>
            <person name="Villarreal Aguilar J.C."/>
            <person name="Widiez T."/>
            <person name="Wong G.K."/>
            <person name="Wymore A."/>
            <person name="Zhang Y."/>
            <person name="Zimmer A.D."/>
            <person name="Quatrano R.S."/>
            <person name="Mayer K.F.X."/>
            <person name="Goodstein D."/>
            <person name="Casacuberta J.M."/>
            <person name="Vandepoele K."/>
            <person name="Reski R."/>
            <person name="Cuming A.C."/>
            <person name="Tuskan G.A."/>
            <person name="Maumus F."/>
            <person name="Salse J."/>
            <person name="Schmutz J."/>
            <person name="Rensing S.A."/>
        </authorList>
    </citation>
    <scope>NUCLEOTIDE SEQUENCE [LARGE SCALE GENOMIC DNA]</scope>
    <source>
        <strain evidence="9 10">cv. Gransden 2004</strain>
    </source>
</reference>
<feature type="domain" description="Protein kinase" evidence="7">
    <location>
        <begin position="6"/>
        <end position="276"/>
    </location>
</feature>
<dbReference type="PROSITE" id="PS00108">
    <property type="entry name" value="PROTEIN_KINASE_ST"/>
    <property type="match status" value="1"/>
</dbReference>
<dbReference type="Gene3D" id="1.10.510.10">
    <property type="entry name" value="Transferase(Phosphotransferase) domain 1"/>
    <property type="match status" value="1"/>
</dbReference>
<dbReference type="InterPro" id="IPR008271">
    <property type="entry name" value="Ser/Thr_kinase_AS"/>
</dbReference>
<name>A0A2K1J000_PHYPA</name>
<evidence type="ECO:0000256" key="4">
    <source>
        <dbReference type="ARBA" id="ARBA00022840"/>
    </source>
</evidence>
<reference evidence="9" key="3">
    <citation type="submission" date="2020-12" db="UniProtKB">
        <authorList>
            <consortium name="EnsemblPlants"/>
        </authorList>
    </citation>
    <scope>IDENTIFICATION</scope>
</reference>
<evidence type="ECO:0000313" key="10">
    <source>
        <dbReference type="Proteomes" id="UP000006727"/>
    </source>
</evidence>
<dbReference type="InParanoid" id="A0A2K1J000"/>
<dbReference type="Pfam" id="PF00069">
    <property type="entry name" value="Pkinase"/>
    <property type="match status" value="1"/>
</dbReference>
<dbReference type="GO" id="GO:0005524">
    <property type="term" value="F:ATP binding"/>
    <property type="evidence" value="ECO:0007669"/>
    <property type="project" value="UniProtKB-UniRule"/>
</dbReference>